<evidence type="ECO:0000313" key="1">
    <source>
        <dbReference type="EMBL" id="KAI9453500.1"/>
    </source>
</evidence>
<dbReference type="EMBL" id="JAGFNK010000301">
    <property type="protein sequence ID" value="KAI9453500.1"/>
    <property type="molecule type" value="Genomic_DNA"/>
</dbReference>
<dbReference type="Proteomes" id="UP001207468">
    <property type="component" value="Unassembled WGS sequence"/>
</dbReference>
<name>A0ACC0TZ67_9AGAM</name>
<gene>
    <name evidence="1" type="ORF">F5148DRAFT_1378434</name>
</gene>
<organism evidence="1 2">
    <name type="scientific">Russula earlei</name>
    <dbReference type="NCBI Taxonomy" id="71964"/>
    <lineage>
        <taxon>Eukaryota</taxon>
        <taxon>Fungi</taxon>
        <taxon>Dikarya</taxon>
        <taxon>Basidiomycota</taxon>
        <taxon>Agaricomycotina</taxon>
        <taxon>Agaricomycetes</taxon>
        <taxon>Russulales</taxon>
        <taxon>Russulaceae</taxon>
        <taxon>Russula</taxon>
    </lineage>
</organism>
<sequence length="1367" mass="154161">MKRTLLMSLVVLVYFTSCSKDSGGGTTASQMSVTVDGTVTAIDTANLEGFWLMDTVQQTQTTTTVSKALHLYAKTSKGDVMVFSVAPAKSTGSVVAGTYAETSSTNFYTYGIYVPVDSINNPSTYFQGFMGGIIAPAYEGILTAAQVNPSTANAVQVVITSIDANWVKGTVKGDTYYTAVSSDYTQLLFTYSNKHSITAEIKGFKSFADKTIVSFDEGITGIIGPNGCGKSNIIDSIRWVIGEQKISALRSENLEALVFNGSKTRSASGLAEVSLTFENTKNLLPTEFSTVTVTRRFYKNGESEYRLNDVSCRLKDIHNLFLDTGVSTDSYAIIELGMVDDIIKDKENSRRRMLEQAAGITIYKTRKKEAKNKLDATEQDLARIEDLLFEINNQLKTLENQAKKAEKYYEIKKEYKEIAVELAKAALEGFNITYKDLNEQQDTETDKRLRLEAEIATEEAAVEQEKVGFIEKERALQSMQYEFNELQQTVRTRENEKNLATQKLHYLKEKENSLKDFLQKAEGQLKNLGDSIQYTQLQVSTEETSLQELQFKVANAKQDIDDKRRIFDEKRGEVDALRGKHQQIQRSQFDAEKKVAVADTSIQNIQRAAAQLQEEQQNRQYQLQQLENELADKEALLDNKRTDLQQLQEQHEATKQNILETQQQLEALRNQMADESRKLDAKRNEYALLKSLIDSMEGYPESVKFLHKNPNWNSASPILSDIIYVNEAYRTAVENVLEPYLNYYVVNDLQEGLQAVQLLDEHKKGKANFFILEQLSDAAVNTPQPAHTIKAMDVIEVDDQYSKLATYLLGNVYIAENEEALSSAGNGNAIILEKTGKYVKGRYTLTGGSVGLFEGKKIGRAKNLEKLHDEIVLQDAVVQSLKSEIQTMHNRVIGYNEQLKENVIKQTENEINQLTNQVFAAKNKIENTQAAQANANQRLEDLQVRLEDEQDAIAETRDALLALNAELQETVGQLQLIEQDYQLAEQDYQFASAQYNENNLQLTRQQSKITALQQELTFKQNQLNDLHVQIDNNTTQLAEAATDIEGGETALVESEEVLLTLMRKKEEEEKKLNEADQAYYNLRNALQEKETELRHKVKSKEMLDHSLTAIKDKLNELKLQLAGMKERLSVEFKIELDVILDQARTTDHSLEELQATSDRMRKRMENMGEVNPTAIEAFTEMKKRYDFILEQKNDLVNAKESLLQTIQEVEATANQQFLDTFNQVRENFQKVFKALFTEEDTADMILVNPENLAETGIDIIAKPKGKRPSSITQLSGGEKTLTATALLFAIYLIKPAPFCILDEVDAPLDDANVGKFTQMIKKFSDNSQFIIVTHNKQTMGAVDVIYGVTMQEPGVSKLVPVDFRSLN</sequence>
<evidence type="ECO:0000313" key="2">
    <source>
        <dbReference type="Proteomes" id="UP001207468"/>
    </source>
</evidence>
<accession>A0ACC0TZ67</accession>
<proteinExistence type="predicted"/>
<reference evidence="1" key="1">
    <citation type="submission" date="2021-03" db="EMBL/GenBank/DDBJ databases">
        <title>Evolutionary priming and transition to the ectomycorrhizal habit in an iconic lineage of mushroom-forming fungi: is preadaptation a requirement?</title>
        <authorList>
            <consortium name="DOE Joint Genome Institute"/>
            <person name="Looney B.P."/>
            <person name="Miyauchi S."/>
            <person name="Morin E."/>
            <person name="Drula E."/>
            <person name="Courty P.E."/>
            <person name="Chicoki N."/>
            <person name="Fauchery L."/>
            <person name="Kohler A."/>
            <person name="Kuo A."/>
            <person name="LaButti K."/>
            <person name="Pangilinan J."/>
            <person name="Lipzen A."/>
            <person name="Riley R."/>
            <person name="Andreopoulos W."/>
            <person name="He G."/>
            <person name="Johnson J."/>
            <person name="Barry K.W."/>
            <person name="Grigoriev I.V."/>
            <person name="Nagy L."/>
            <person name="Hibbett D."/>
            <person name="Henrissat B."/>
            <person name="Matheny P.B."/>
            <person name="Labbe J."/>
            <person name="Martin A.F."/>
        </authorList>
    </citation>
    <scope>NUCLEOTIDE SEQUENCE</scope>
    <source>
        <strain evidence="1">BPL698</strain>
    </source>
</reference>
<protein>
    <submittedName>
        <fullName evidence="1">Condensin subunit Smc</fullName>
    </submittedName>
</protein>
<keyword evidence="2" id="KW-1185">Reference proteome</keyword>
<comment type="caution">
    <text evidence="1">The sequence shown here is derived from an EMBL/GenBank/DDBJ whole genome shotgun (WGS) entry which is preliminary data.</text>
</comment>